<evidence type="ECO:0000256" key="2">
    <source>
        <dbReference type="ARBA" id="ARBA00022679"/>
    </source>
</evidence>
<dbReference type="InterPro" id="IPR040771">
    <property type="entry name" value="TLP1_add_C"/>
</dbReference>
<dbReference type="GO" id="GO:0016746">
    <property type="term" value="F:acyltransferase activity"/>
    <property type="evidence" value="ECO:0007669"/>
    <property type="project" value="UniProtKB-KW"/>
</dbReference>
<dbReference type="NCBIfam" id="NF006104">
    <property type="entry name" value="PRK08257.1-3"/>
    <property type="match status" value="1"/>
</dbReference>
<evidence type="ECO:0000256" key="1">
    <source>
        <dbReference type="ARBA" id="ARBA00010982"/>
    </source>
</evidence>
<dbReference type="InterPro" id="IPR016039">
    <property type="entry name" value="Thiolase-like"/>
</dbReference>
<evidence type="ECO:0000259" key="5">
    <source>
        <dbReference type="Pfam" id="PF18313"/>
    </source>
</evidence>
<dbReference type="Gene3D" id="3.40.47.10">
    <property type="match status" value="1"/>
</dbReference>
<dbReference type="PANTHER" id="PTHR18919:SF139">
    <property type="entry name" value="THIOLASE-LIKE PROTEIN TYPE 1 ADDITIONAL C-TERMINAL DOMAIN-CONTAINING PROTEIN"/>
    <property type="match status" value="1"/>
</dbReference>
<evidence type="ECO:0000313" key="6">
    <source>
        <dbReference type="EMBL" id="KMV20444.1"/>
    </source>
</evidence>
<evidence type="ECO:0000256" key="4">
    <source>
        <dbReference type="SAM" id="MobiDB-lite"/>
    </source>
</evidence>
<keyword evidence="3" id="KW-0012">Acyltransferase</keyword>
<comment type="caution">
    <text evidence="6">The sequence shown here is derived from an EMBL/GenBank/DDBJ whole genome shotgun (WGS) entry which is preliminary data.</text>
</comment>
<dbReference type="Pfam" id="PF18313">
    <property type="entry name" value="TLP1_add_C"/>
    <property type="match status" value="1"/>
</dbReference>
<protein>
    <submittedName>
        <fullName evidence="6">Acetyl-CoA acetyltransferase</fullName>
    </submittedName>
</protein>
<accession>A0A0J8X4P6</accession>
<dbReference type="PATRIC" id="fig|451644.5.peg.376"/>
<gene>
    <name evidence="6" type="ORF">ACT17_01880</name>
</gene>
<feature type="domain" description="Thiolase-like protein type 1 additional C-terminal" evidence="5">
    <location>
        <begin position="422"/>
        <end position="493"/>
    </location>
</feature>
<dbReference type="AlphaFoldDB" id="A0A0J8X4P6"/>
<organism evidence="6 7">
    <name type="scientific">Mycolicibacterium conceptionense</name>
    <dbReference type="NCBI Taxonomy" id="451644"/>
    <lineage>
        <taxon>Bacteria</taxon>
        <taxon>Bacillati</taxon>
        <taxon>Actinomycetota</taxon>
        <taxon>Actinomycetes</taxon>
        <taxon>Mycobacteriales</taxon>
        <taxon>Mycobacteriaceae</taxon>
        <taxon>Mycolicibacterium</taxon>
    </lineage>
</organism>
<proteinExistence type="inferred from homology"/>
<feature type="region of interest" description="Disordered" evidence="4">
    <location>
        <begin position="125"/>
        <end position="151"/>
    </location>
</feature>
<dbReference type="PANTHER" id="PTHR18919">
    <property type="entry name" value="ACETYL-COA C-ACYLTRANSFERASE"/>
    <property type="match status" value="1"/>
</dbReference>
<dbReference type="SUPFAM" id="SSF53901">
    <property type="entry name" value="Thiolase-like"/>
    <property type="match status" value="2"/>
</dbReference>
<dbReference type="Gene3D" id="2.40.50.840">
    <property type="match status" value="1"/>
</dbReference>
<dbReference type="Proteomes" id="UP000037594">
    <property type="component" value="Unassembled WGS sequence"/>
</dbReference>
<keyword evidence="2 6" id="KW-0808">Transferase</keyword>
<evidence type="ECO:0000313" key="7">
    <source>
        <dbReference type="Proteomes" id="UP000037594"/>
    </source>
</evidence>
<evidence type="ECO:0000256" key="3">
    <source>
        <dbReference type="ARBA" id="ARBA00023315"/>
    </source>
</evidence>
<dbReference type="EMBL" id="LFOD01000001">
    <property type="protein sequence ID" value="KMV20444.1"/>
    <property type="molecule type" value="Genomic_DNA"/>
</dbReference>
<name>A0A0J8X4P6_9MYCO</name>
<reference evidence="6 7" key="1">
    <citation type="submission" date="2015-06" db="EMBL/GenBank/DDBJ databases">
        <title>Genome sequence of Mycobacterium conceptionense strain MLE.</title>
        <authorList>
            <person name="Greninger A.L."/>
            <person name="Cunningham G."/>
            <person name="Chiu C.Y."/>
            <person name="Miller S."/>
        </authorList>
    </citation>
    <scope>NUCLEOTIDE SEQUENCE [LARGE SCALE GENOMIC DNA]</scope>
    <source>
        <strain evidence="6 7">MLE</strain>
    </source>
</reference>
<sequence>MPMPMLVEARTPVVVGVGEVTHRGNDFVDPIDLAVEAARRAVKDASRPVERRIDTVATPGILVIPRDNPASRIAEAMHISPARRISCPVGGNTPQYLVEVLGGEIGEGRADVVLVVGAESGHSARKLQGGALLDSPPPPRSDDESLGDARPGLSQAELSVGLSWPHEVYPIFESAIAARHGRDFDAQREWLGTLMAPFTAEAARHPEQAWFPRARSATELSEVTAENRMVCLPYPKLLNSIMSVDMAAAFILMAAEVADELGVARDRWVFPWSAATCNDVYFPVERPDLSRSSGIEVAARKALDAGRLTTDDIRWFDLYSCFPSAIEMAAEALDLDPLDDRGLTVTGGLPYHGGPGNNYVSHSIVEMVRRCRRDPTDAGLVTGLGWYSTKHSVGVWSATPPPAGWRLLDTAVEQAQIDSSRLAVAGADEATGCATVDGYTVVYDRDGQPRWTPIIAHLSDGQRVVARSDDPQIAEAMGAEMYVGKTVCLRNTGSFTGFELP</sequence>
<comment type="similarity">
    <text evidence="1">Belongs to the thiolase-like superfamily. Thiolase family.</text>
</comment>